<evidence type="ECO:0000256" key="3">
    <source>
        <dbReference type="ARBA" id="ARBA00023001"/>
    </source>
</evidence>
<feature type="domain" description="Glycoside hydrolase family 5" evidence="10">
    <location>
        <begin position="106"/>
        <end position="370"/>
    </location>
</feature>
<gene>
    <name evidence="12" type="ORF">NCTC12218_00160</name>
</gene>
<dbReference type="EMBL" id="LR962863">
    <property type="protein sequence ID" value="CAD7358579.1"/>
    <property type="molecule type" value="Genomic_DNA"/>
</dbReference>
<evidence type="ECO:0000313" key="12">
    <source>
        <dbReference type="EMBL" id="SUM86117.1"/>
    </source>
</evidence>
<proteinExistence type="inferred from homology"/>
<dbReference type="AlphaFoldDB" id="A0A7Z7QMD1"/>
<feature type="signal peptide" evidence="9">
    <location>
        <begin position="1"/>
        <end position="27"/>
    </location>
</feature>
<dbReference type="InterPro" id="IPR017853">
    <property type="entry name" value="GH"/>
</dbReference>
<dbReference type="EMBL" id="UHEF01000001">
    <property type="protein sequence ID" value="SUM86117.1"/>
    <property type="molecule type" value="Genomic_DNA"/>
</dbReference>
<dbReference type="Proteomes" id="UP000264146">
    <property type="component" value="Chromosome"/>
</dbReference>
<protein>
    <submittedName>
        <fullName evidence="12">Endo-beta-mannanase</fullName>
    </submittedName>
</protein>
<evidence type="ECO:0000256" key="6">
    <source>
        <dbReference type="ARBA" id="ARBA00023326"/>
    </source>
</evidence>
<dbReference type="Gene3D" id="3.20.20.80">
    <property type="entry name" value="Glycosidases"/>
    <property type="match status" value="1"/>
</dbReference>
<sequence length="424" mass="48132">MKKTMLTSILAATTLLTLSLPAHSAHADEMGRLQTQGKEIQKDGQNFQLKGVNAGNVFTTEKWMGGYPSAANINGGYKAVFDDIQSKVNSSEKAHQILDRYAHNRWDDQDFQNVKDMGCNTIRLPINYINLTNYQKGMNPKDVKMRDHAFDEIDQFVAKAQQHGLYVILDMHGAPNSQNAQEHSGEAQGDKSVGNFWNDPDAQGKTKEIWYYISQHYKNNNAIAGYDILNEPKGPAGHSDGQVQQFYKDTLKTIRGNGDNHIAFLEAVWDPQNMKDPQYFGKNNNNIVYEYHNYPYGDGAQSHKGIRENFDNKINSINKANYNVPSYMGEFNGNAATNDLHIAPNGNDFKYILKKMNESHMSWSIWNYDKEGINQQDSSWGVENFKGIQTDINSNDFGKKEQPKKMKLFLMQSKKLHNNHSATQ</sequence>
<dbReference type="InterPro" id="IPR001547">
    <property type="entry name" value="Glyco_hydro_5"/>
</dbReference>
<evidence type="ECO:0000313" key="11">
    <source>
        <dbReference type="EMBL" id="CAD7358579.1"/>
    </source>
</evidence>
<evidence type="ECO:0000256" key="2">
    <source>
        <dbReference type="ARBA" id="ARBA00022801"/>
    </source>
</evidence>
<dbReference type="InterPro" id="IPR050386">
    <property type="entry name" value="Glycosyl_hydrolase_5"/>
</dbReference>
<evidence type="ECO:0000256" key="9">
    <source>
        <dbReference type="SAM" id="SignalP"/>
    </source>
</evidence>
<dbReference type="RefSeq" id="WP_236744721.1">
    <property type="nucleotide sequence ID" value="NZ_LR962863.1"/>
</dbReference>
<reference evidence="12" key="1">
    <citation type="submission" date="2018-06" db="EMBL/GenBank/DDBJ databases">
        <authorList>
            <consortium name="Pathogen Informatics"/>
            <person name="Doyle S."/>
        </authorList>
    </citation>
    <scope>NUCLEOTIDE SEQUENCE [LARGE SCALE GENOMIC DNA]</scope>
    <source>
        <strain evidence="12">NCTC12218</strain>
    </source>
</reference>
<evidence type="ECO:0000256" key="1">
    <source>
        <dbReference type="ARBA" id="ARBA00005641"/>
    </source>
</evidence>
<organism evidence="12">
    <name type="scientific">Staphylococcus schleiferi</name>
    <dbReference type="NCBI Taxonomy" id="1295"/>
    <lineage>
        <taxon>Bacteria</taxon>
        <taxon>Bacillati</taxon>
        <taxon>Bacillota</taxon>
        <taxon>Bacilli</taxon>
        <taxon>Bacillales</taxon>
        <taxon>Staphylococcaceae</taxon>
        <taxon>Staphylococcus</taxon>
    </lineage>
</organism>
<keyword evidence="9" id="KW-0732">Signal</keyword>
<keyword evidence="2 7" id="KW-0378">Hydrolase</keyword>
<feature type="region of interest" description="Disordered" evidence="8">
    <location>
        <begin position="176"/>
        <end position="198"/>
    </location>
</feature>
<dbReference type="PANTHER" id="PTHR31297:SF41">
    <property type="entry name" value="ENDOGLUCANASE, PUTATIVE (AFU_ORTHOLOGUE AFUA_5G01830)-RELATED"/>
    <property type="match status" value="1"/>
</dbReference>
<reference evidence="11 13" key="2">
    <citation type="submission" date="2020-11" db="EMBL/GenBank/DDBJ databases">
        <authorList>
            <consortium name="Pathogen Informatics"/>
        </authorList>
    </citation>
    <scope>NUCLEOTIDE SEQUENCE [LARGE SCALE GENOMIC DNA]</scope>
    <source>
        <strain evidence="11 13">NCTC12218</strain>
    </source>
</reference>
<evidence type="ECO:0000256" key="8">
    <source>
        <dbReference type="SAM" id="MobiDB-lite"/>
    </source>
</evidence>
<keyword evidence="4" id="KW-0119">Carbohydrate metabolism</keyword>
<dbReference type="SUPFAM" id="SSF51445">
    <property type="entry name" value="(Trans)glycosidases"/>
    <property type="match status" value="1"/>
</dbReference>
<feature type="chain" id="PRO_5041142549" evidence="9">
    <location>
        <begin position="28"/>
        <end position="424"/>
    </location>
</feature>
<dbReference type="PANTHER" id="PTHR31297">
    <property type="entry name" value="GLUCAN ENDO-1,6-BETA-GLUCOSIDASE B"/>
    <property type="match status" value="1"/>
</dbReference>
<accession>A0A7Z7QMD1</accession>
<dbReference type="Pfam" id="PF00150">
    <property type="entry name" value="Cellulase"/>
    <property type="match status" value="1"/>
</dbReference>
<keyword evidence="6" id="KW-0624">Polysaccharide degradation</keyword>
<dbReference type="GO" id="GO:0005576">
    <property type="term" value="C:extracellular region"/>
    <property type="evidence" value="ECO:0007669"/>
    <property type="project" value="TreeGrafter"/>
</dbReference>
<dbReference type="GO" id="GO:0008422">
    <property type="term" value="F:beta-glucosidase activity"/>
    <property type="evidence" value="ECO:0007669"/>
    <property type="project" value="TreeGrafter"/>
</dbReference>
<keyword evidence="3" id="KW-0136">Cellulose degradation</keyword>
<keyword evidence="5 7" id="KW-0326">Glycosidase</keyword>
<evidence type="ECO:0000256" key="7">
    <source>
        <dbReference type="RuleBase" id="RU361153"/>
    </source>
</evidence>
<evidence type="ECO:0000313" key="13">
    <source>
        <dbReference type="Proteomes" id="UP000264146"/>
    </source>
</evidence>
<dbReference type="GO" id="GO:0009986">
    <property type="term" value="C:cell surface"/>
    <property type="evidence" value="ECO:0007669"/>
    <property type="project" value="TreeGrafter"/>
</dbReference>
<name>A0A7Z7QMD1_STASC</name>
<evidence type="ECO:0000256" key="4">
    <source>
        <dbReference type="ARBA" id="ARBA00023277"/>
    </source>
</evidence>
<evidence type="ECO:0000256" key="5">
    <source>
        <dbReference type="ARBA" id="ARBA00023295"/>
    </source>
</evidence>
<dbReference type="GO" id="GO:0030245">
    <property type="term" value="P:cellulose catabolic process"/>
    <property type="evidence" value="ECO:0007669"/>
    <property type="project" value="UniProtKB-KW"/>
</dbReference>
<comment type="similarity">
    <text evidence="1 7">Belongs to the glycosyl hydrolase 5 (cellulase A) family.</text>
</comment>
<evidence type="ECO:0000259" key="10">
    <source>
        <dbReference type="Pfam" id="PF00150"/>
    </source>
</evidence>